<comment type="caution">
    <text evidence="2">The sequence shown here is derived from an EMBL/GenBank/DDBJ whole genome shotgun (WGS) entry which is preliminary data.</text>
</comment>
<evidence type="ECO:0000259" key="1">
    <source>
        <dbReference type="Pfam" id="PF14082"/>
    </source>
</evidence>
<name>A0A2V2ZQI2_9BACI</name>
<evidence type="ECO:0000313" key="3">
    <source>
        <dbReference type="Proteomes" id="UP000247150"/>
    </source>
</evidence>
<sequence>MKIYNRDYHQITEEERELWERVKRDEIWASDGGNFQITVNKWSEYPKAVRHWLSLFPNHFLDPIDLRKNEKQINNMLYQFTSLLDESSTNEQALLRYIKEQKAYYIVGSIFTEFSFGHHGAYIFPEFQIGNSYKVDYLLVGESSGGYEFIFVEFEHPHNNIFMKDGQLGEAFRKGLNQLQDWKIWLEEYFPSFSETFEKAKSKKNTLPREFFKMDSSRYHYVVVAGRRSDFQLNSEKTYRIKREYLERKIHLLHYDKLFEMTKKVIQSGNF</sequence>
<dbReference type="InterPro" id="IPR025359">
    <property type="entry name" value="SduA_C"/>
</dbReference>
<organism evidence="2 3">
    <name type="scientific">Cytobacillus oceanisediminis</name>
    <dbReference type="NCBI Taxonomy" id="665099"/>
    <lineage>
        <taxon>Bacteria</taxon>
        <taxon>Bacillati</taxon>
        <taxon>Bacillota</taxon>
        <taxon>Bacilli</taxon>
        <taxon>Bacillales</taxon>
        <taxon>Bacillaceae</taxon>
        <taxon>Cytobacillus</taxon>
    </lineage>
</organism>
<dbReference type="OrthoDB" id="1358919at2"/>
<dbReference type="AlphaFoldDB" id="A0A2V2ZQI2"/>
<dbReference type="RefSeq" id="WP_110066186.1">
    <property type="nucleotide sequence ID" value="NZ_QGTW01000010.1"/>
</dbReference>
<accession>A0A2V2ZQI2</accession>
<dbReference type="Pfam" id="PF14082">
    <property type="entry name" value="SduA_C"/>
    <property type="match status" value="1"/>
</dbReference>
<feature type="domain" description="Shedu protein SduA C-terminal" evidence="1">
    <location>
        <begin position="69"/>
        <end position="258"/>
    </location>
</feature>
<protein>
    <submittedName>
        <fullName evidence="2">Uncharacterized protein DUF4263</fullName>
    </submittedName>
</protein>
<proteinExistence type="predicted"/>
<dbReference type="EMBL" id="QGTW01000010">
    <property type="protein sequence ID" value="PWW26608.1"/>
    <property type="molecule type" value="Genomic_DNA"/>
</dbReference>
<dbReference type="Proteomes" id="UP000247150">
    <property type="component" value="Unassembled WGS sequence"/>
</dbReference>
<evidence type="ECO:0000313" key="2">
    <source>
        <dbReference type="EMBL" id="PWW26608.1"/>
    </source>
</evidence>
<gene>
    <name evidence="2" type="ORF">DFO73_110182</name>
</gene>
<reference evidence="2 3" key="1">
    <citation type="submission" date="2018-05" db="EMBL/GenBank/DDBJ databases">
        <title>Freshwater and sediment microbial communities from various areas in North America, analyzing microbe dynamics in response to fracking.</title>
        <authorList>
            <person name="Lamendella R."/>
        </authorList>
    </citation>
    <scope>NUCLEOTIDE SEQUENCE [LARGE SCALE GENOMIC DNA]</scope>
    <source>
        <strain evidence="2 3">15_TX</strain>
    </source>
</reference>